<dbReference type="EMBL" id="JARFPK010000042">
    <property type="protein sequence ID" value="MDF0591462.1"/>
    <property type="molecule type" value="Genomic_DNA"/>
</dbReference>
<evidence type="ECO:0000313" key="4">
    <source>
        <dbReference type="Proteomes" id="UP001220010"/>
    </source>
</evidence>
<feature type="region of interest" description="Disordered" evidence="1">
    <location>
        <begin position="1"/>
        <end position="43"/>
    </location>
</feature>
<sequence length="139" mass="15616">MAKKRKKSKSVQDGAAAGPEGSKTADEKKITASKMDPAERKKARSDGIVMTIYPAILGVIFGFASLQLFGTGVPEEGSAGMVYPWYFVMILVIGFSFYIQKFTYPFLKIKVEEFKAKDWLYVEFIAIDLWLVSWTLLLN</sequence>
<evidence type="ECO:0000313" key="3">
    <source>
        <dbReference type="EMBL" id="MDF0591462.1"/>
    </source>
</evidence>
<organism evidence="3 4">
    <name type="scientific">Candidatus Methanocrinis natronophilus</name>
    <dbReference type="NCBI Taxonomy" id="3033396"/>
    <lineage>
        <taxon>Archaea</taxon>
        <taxon>Methanobacteriati</taxon>
        <taxon>Methanobacteriota</taxon>
        <taxon>Stenosarchaea group</taxon>
        <taxon>Methanomicrobia</taxon>
        <taxon>Methanotrichales</taxon>
        <taxon>Methanotrichaceae</taxon>
        <taxon>Methanocrinis</taxon>
    </lineage>
</organism>
<dbReference type="Proteomes" id="UP001220010">
    <property type="component" value="Unassembled WGS sequence"/>
</dbReference>
<evidence type="ECO:0000256" key="2">
    <source>
        <dbReference type="SAM" id="Phobius"/>
    </source>
</evidence>
<feature type="transmembrane region" description="Helical" evidence="2">
    <location>
        <begin position="82"/>
        <end position="99"/>
    </location>
</feature>
<keyword evidence="2" id="KW-0812">Transmembrane</keyword>
<proteinExistence type="predicted"/>
<gene>
    <name evidence="3" type="ORF">P0O15_09855</name>
</gene>
<feature type="transmembrane region" description="Helical" evidence="2">
    <location>
        <begin position="119"/>
        <end position="137"/>
    </location>
</feature>
<dbReference type="RefSeq" id="WP_316967195.1">
    <property type="nucleotide sequence ID" value="NZ_JARFPK010000042.1"/>
</dbReference>
<keyword evidence="4" id="KW-1185">Reference proteome</keyword>
<feature type="compositionally biased region" description="Basic and acidic residues" evidence="1">
    <location>
        <begin position="23"/>
        <end position="40"/>
    </location>
</feature>
<feature type="transmembrane region" description="Helical" evidence="2">
    <location>
        <begin position="48"/>
        <end position="70"/>
    </location>
</feature>
<protein>
    <submittedName>
        <fullName evidence="3">Uncharacterized protein</fullName>
    </submittedName>
</protein>
<dbReference type="InterPro" id="IPR043941">
    <property type="entry name" value="EMC6-arch"/>
</dbReference>
<keyword evidence="2" id="KW-1133">Transmembrane helix</keyword>
<evidence type="ECO:0000256" key="1">
    <source>
        <dbReference type="SAM" id="MobiDB-lite"/>
    </source>
</evidence>
<dbReference type="Pfam" id="PF19094">
    <property type="entry name" value="EMC6_arch"/>
    <property type="match status" value="1"/>
</dbReference>
<accession>A0ABT5XA62</accession>
<reference evidence="3 4" key="1">
    <citation type="submission" date="2023-03" db="EMBL/GenBank/DDBJ databases">
        <title>WGS of Methanotrichaceae archaeon Mx.</title>
        <authorList>
            <person name="Sorokin D.Y."/>
            <person name="Merkel A.Y."/>
        </authorList>
    </citation>
    <scope>NUCLEOTIDE SEQUENCE [LARGE SCALE GENOMIC DNA]</scope>
    <source>
        <strain evidence="3 4">Mx</strain>
    </source>
</reference>
<name>A0ABT5XA62_9EURY</name>
<keyword evidence="2" id="KW-0472">Membrane</keyword>
<comment type="caution">
    <text evidence="3">The sequence shown here is derived from an EMBL/GenBank/DDBJ whole genome shotgun (WGS) entry which is preliminary data.</text>
</comment>